<dbReference type="SMART" id="SM00365">
    <property type="entry name" value="LRR_SD22"/>
    <property type="match status" value="4"/>
</dbReference>
<dbReference type="OrthoDB" id="676979at2759"/>
<dbReference type="InterPro" id="IPR035897">
    <property type="entry name" value="Toll_tir_struct_dom_sf"/>
</dbReference>
<reference evidence="14" key="1">
    <citation type="submission" date="2025-08" db="UniProtKB">
        <authorList>
            <consortium name="RefSeq"/>
        </authorList>
    </citation>
    <scope>IDENTIFICATION</scope>
    <source>
        <tissue evidence="14">Gonads</tissue>
    </source>
</reference>
<evidence type="ECO:0000256" key="7">
    <source>
        <dbReference type="ARBA" id="ARBA00022989"/>
    </source>
</evidence>
<evidence type="ECO:0000256" key="9">
    <source>
        <dbReference type="ARBA" id="ARBA00023170"/>
    </source>
</evidence>
<organism evidence="13 14">
    <name type="scientific">Lingula anatina</name>
    <name type="common">Brachiopod</name>
    <name type="synonym">Lingula unguis</name>
    <dbReference type="NCBI Taxonomy" id="7574"/>
    <lineage>
        <taxon>Eukaryota</taxon>
        <taxon>Metazoa</taxon>
        <taxon>Spiralia</taxon>
        <taxon>Lophotrochozoa</taxon>
        <taxon>Brachiopoda</taxon>
        <taxon>Linguliformea</taxon>
        <taxon>Lingulata</taxon>
        <taxon>Lingulida</taxon>
        <taxon>Linguloidea</taxon>
        <taxon>Lingulidae</taxon>
        <taxon>Lingula</taxon>
    </lineage>
</organism>
<evidence type="ECO:0000256" key="8">
    <source>
        <dbReference type="ARBA" id="ARBA00023136"/>
    </source>
</evidence>
<keyword evidence="13" id="KW-1185">Reference proteome</keyword>
<dbReference type="SUPFAM" id="SSF52200">
    <property type="entry name" value="Toll/Interleukin receptor TIR domain"/>
    <property type="match status" value="1"/>
</dbReference>
<comment type="similarity">
    <text evidence="2">Belongs to the Toll-like receptor family.</text>
</comment>
<keyword evidence="9" id="KW-0675">Receptor</keyword>
<dbReference type="PROSITE" id="PS51450">
    <property type="entry name" value="LRR"/>
    <property type="match status" value="1"/>
</dbReference>
<dbReference type="GO" id="GO:0038023">
    <property type="term" value="F:signaling receptor activity"/>
    <property type="evidence" value="ECO:0007669"/>
    <property type="project" value="TreeGrafter"/>
</dbReference>
<dbReference type="SUPFAM" id="SSF52058">
    <property type="entry name" value="L domain-like"/>
    <property type="match status" value="2"/>
</dbReference>
<dbReference type="AlphaFoldDB" id="A0A1S3I9I3"/>
<dbReference type="Proteomes" id="UP000085678">
    <property type="component" value="Unplaced"/>
</dbReference>
<evidence type="ECO:0000256" key="2">
    <source>
        <dbReference type="ARBA" id="ARBA00009634"/>
    </source>
</evidence>
<evidence type="ECO:0000259" key="12">
    <source>
        <dbReference type="PROSITE" id="PS50104"/>
    </source>
</evidence>
<dbReference type="GO" id="GO:0007165">
    <property type="term" value="P:signal transduction"/>
    <property type="evidence" value="ECO:0007669"/>
    <property type="project" value="InterPro"/>
</dbReference>
<gene>
    <name evidence="14" type="primary">LOC106162215</name>
</gene>
<keyword evidence="6" id="KW-0677">Repeat</keyword>
<dbReference type="RefSeq" id="XP_013394853.1">
    <property type="nucleotide sequence ID" value="XM_013539399.2"/>
</dbReference>
<comment type="subcellular location">
    <subcellularLocation>
        <location evidence="1">Membrane</location>
        <topology evidence="1">Single-pass membrane protein</topology>
    </subcellularLocation>
</comment>
<dbReference type="KEGG" id="lak:106162215"/>
<keyword evidence="4 11" id="KW-0812">Transmembrane</keyword>
<dbReference type="SMART" id="SM00369">
    <property type="entry name" value="LRR_TYP"/>
    <property type="match status" value="5"/>
</dbReference>
<dbReference type="InParanoid" id="A0A1S3I9I3"/>
<evidence type="ECO:0000256" key="3">
    <source>
        <dbReference type="ARBA" id="ARBA00022614"/>
    </source>
</evidence>
<evidence type="ECO:0000256" key="10">
    <source>
        <dbReference type="ARBA" id="ARBA00023180"/>
    </source>
</evidence>
<keyword evidence="10" id="KW-0325">Glycoprotein</keyword>
<dbReference type="InterPro" id="IPR000157">
    <property type="entry name" value="TIR_dom"/>
</dbReference>
<dbReference type="PROSITE" id="PS50104">
    <property type="entry name" value="TIR"/>
    <property type="match status" value="1"/>
</dbReference>
<feature type="transmembrane region" description="Helical" evidence="11">
    <location>
        <begin position="704"/>
        <end position="727"/>
    </location>
</feature>
<dbReference type="FunCoup" id="A0A1S3I9I3">
    <property type="interactions" value="11"/>
</dbReference>
<sequence length="902" mass="103372">MSRMEVFPVPRKCYFLLYQWCLVSVIVSTGGYKAQRCPAPCHCDFTSLSLGIVNCSYSPIRALSLDILIPRNTTVLDLRYTGLTEIPPHAFSQLENLKVLYVGGNDITHFHEDSFAGLWNLEHLDLSPLHPGTNFDYEAFPVNLFHNLTMLEVLIFGEMSTGALVQQDYLDQTIAPLHRLQQLYIPGLLWHNLRFGPGYSNLTSLRTVMFKGDGSKTYLRRRDFVNLKNCPIERLAFIGCGLSGVEYGTLSSFPQLKTLDIEVANFISVREVEQFICDLKNTSIESLRLCNIFSRQQGKAPVSQWVVSANTFHCLKNTSLKTLELLRDRIEAFDYQNLLFLTHLEYVDLSGNNLLFSLQNGSDINGWRPIARTLLLLPNLVFLRIDNNLHDTTKVTAQDIPPYSFWYGRPEVPLEPAKHVSPLHKVHQDPLHNLDLQYPILKVSLPENLEFWCTSWWASLTYDIVNYDTVQGSILFSPNKLRYLKLEGIPLKALPYVIYGLDRLEFLDISHGGWYFVPKTFFNNFISLIYLYLKDNNLGPLIAKGGLHPMQLSHLEILDLSVNKISTIPKDFFRYLVSLKRLDISDNRISKLSFTMTNFHSIELIDISTNQLTTLSTSELDFIRKMNASSLNVTLNVINNPMDCNVCDGRGFLHWIVSSNMTIIFSNDSTCYVNGSKTSLESSLRRLERECDSSPQTIISSNQWLSLGASIGSISAVACGLIVAYIYRWNIKYRFFLLRRRFRKRGVITATPGHVYASYDDNDYYWVTHVLLRHLEDEDQLDVIIDQRDFIGGASLSEAIVEAVENSRKTVLVLSESYVLNPWCEFEFQMSLARSYQSVIPVMFQPVPFDAMTKSLRKYIRARGYIKWTDNPEGQRLFWNRLSDAIFDVNNPLEQVDEDEIT</sequence>
<evidence type="ECO:0000256" key="1">
    <source>
        <dbReference type="ARBA" id="ARBA00004167"/>
    </source>
</evidence>
<dbReference type="GO" id="GO:0005886">
    <property type="term" value="C:plasma membrane"/>
    <property type="evidence" value="ECO:0007669"/>
    <property type="project" value="TreeGrafter"/>
</dbReference>
<evidence type="ECO:0000313" key="14">
    <source>
        <dbReference type="RefSeq" id="XP_013394853.1"/>
    </source>
</evidence>
<dbReference type="Pfam" id="PF01582">
    <property type="entry name" value="TIR"/>
    <property type="match status" value="1"/>
</dbReference>
<keyword evidence="7 11" id="KW-1133">Transmembrane helix</keyword>
<dbReference type="Gene3D" id="3.80.10.10">
    <property type="entry name" value="Ribonuclease Inhibitor"/>
    <property type="match status" value="2"/>
</dbReference>
<dbReference type="InterPro" id="IPR032675">
    <property type="entry name" value="LRR_dom_sf"/>
</dbReference>
<dbReference type="InterPro" id="IPR001611">
    <property type="entry name" value="Leu-rich_rpt"/>
</dbReference>
<dbReference type="STRING" id="7574.A0A1S3I9I3"/>
<feature type="domain" description="TIR" evidence="12">
    <location>
        <begin position="751"/>
        <end position="886"/>
    </location>
</feature>
<name>A0A1S3I9I3_LINAN</name>
<keyword evidence="3" id="KW-0433">Leucine-rich repeat</keyword>
<dbReference type="GeneID" id="106162215"/>
<dbReference type="PANTHER" id="PTHR24365:SF541">
    <property type="entry name" value="PROTEIN TOLL-RELATED"/>
    <property type="match status" value="1"/>
</dbReference>
<evidence type="ECO:0000256" key="6">
    <source>
        <dbReference type="ARBA" id="ARBA00022737"/>
    </source>
</evidence>
<keyword evidence="5" id="KW-0732">Signal</keyword>
<dbReference type="InterPro" id="IPR003591">
    <property type="entry name" value="Leu-rich_rpt_typical-subtyp"/>
</dbReference>
<evidence type="ECO:0000256" key="4">
    <source>
        <dbReference type="ARBA" id="ARBA00022692"/>
    </source>
</evidence>
<keyword evidence="8 11" id="KW-0472">Membrane</keyword>
<protein>
    <submittedName>
        <fullName evidence="14">Toll-like receptor 2 type-2</fullName>
    </submittedName>
</protein>
<evidence type="ECO:0000313" key="13">
    <source>
        <dbReference type="Proteomes" id="UP000085678"/>
    </source>
</evidence>
<dbReference type="Pfam" id="PF13855">
    <property type="entry name" value="LRR_8"/>
    <property type="match status" value="2"/>
</dbReference>
<accession>A0A1S3I9I3</accession>
<dbReference type="Gene3D" id="3.40.50.10140">
    <property type="entry name" value="Toll/interleukin-1 receptor homology (TIR) domain"/>
    <property type="match status" value="1"/>
</dbReference>
<proteinExistence type="inferred from homology"/>
<evidence type="ECO:0000256" key="5">
    <source>
        <dbReference type="ARBA" id="ARBA00022729"/>
    </source>
</evidence>
<dbReference type="PANTHER" id="PTHR24365">
    <property type="entry name" value="TOLL-LIKE RECEPTOR"/>
    <property type="match status" value="1"/>
</dbReference>
<dbReference type="SMART" id="SM00255">
    <property type="entry name" value="TIR"/>
    <property type="match status" value="1"/>
</dbReference>
<evidence type="ECO:0000256" key="11">
    <source>
        <dbReference type="SAM" id="Phobius"/>
    </source>
</evidence>